<dbReference type="InterPro" id="IPR000914">
    <property type="entry name" value="SBP_5_dom"/>
</dbReference>
<evidence type="ECO:0000313" key="5">
    <source>
        <dbReference type="Proteomes" id="UP001551176"/>
    </source>
</evidence>
<feature type="domain" description="Solute-binding protein family 5" evidence="3">
    <location>
        <begin position="574"/>
        <end position="699"/>
    </location>
</feature>
<keyword evidence="2" id="KW-0732">Signal</keyword>
<accession>A0ABV3BMI5</accession>
<feature type="domain" description="Solute-binding protein family 5" evidence="3">
    <location>
        <begin position="346"/>
        <end position="449"/>
    </location>
</feature>
<dbReference type="PANTHER" id="PTHR30290:SF65">
    <property type="entry name" value="MONOACYL PHOSPHATIDYLINOSITOL TETRAMANNOSIDE-BINDING PROTEIN LPQW-RELATED"/>
    <property type="match status" value="1"/>
</dbReference>
<comment type="caution">
    <text evidence="4">The sequence shown here is derived from an EMBL/GenBank/DDBJ whole genome shotgun (WGS) entry which is preliminary data.</text>
</comment>
<feature type="domain" description="Solute-binding protein family 5" evidence="3">
    <location>
        <begin position="114"/>
        <end position="279"/>
    </location>
</feature>
<feature type="compositionally biased region" description="Low complexity" evidence="1">
    <location>
        <begin position="576"/>
        <end position="592"/>
    </location>
</feature>
<evidence type="ECO:0000313" key="4">
    <source>
        <dbReference type="EMBL" id="MEU6821782.1"/>
    </source>
</evidence>
<feature type="region of interest" description="Disordered" evidence="1">
    <location>
        <begin position="546"/>
        <end position="623"/>
    </location>
</feature>
<dbReference type="EMBL" id="JBEYXV010000006">
    <property type="protein sequence ID" value="MEU6821782.1"/>
    <property type="molecule type" value="Genomic_DNA"/>
</dbReference>
<dbReference type="CDD" id="cd08501">
    <property type="entry name" value="PBP2_Lpqw"/>
    <property type="match status" value="1"/>
</dbReference>
<gene>
    <name evidence="4" type="ORF">ABZ921_14210</name>
</gene>
<protein>
    <submittedName>
        <fullName evidence="4">ABC transporter family substrate-binding protein</fullName>
    </submittedName>
</protein>
<dbReference type="InterPro" id="IPR039424">
    <property type="entry name" value="SBP_5"/>
</dbReference>
<sequence>MSHDRARVRSVVFLATGVLALPALAGCSSNDEAGRPAAGQDVAPAARDLVADGGTLNWAVDELPETFNSFQSDADEGTARVAGAVLPSLFRLDAQGRAQRNADFLESAEVVEREPQQVVLYKLNQQAVWSDGREIGADDFAAQWRALSGKDTAYWTARNAGYDRISKIERGANNLEVRVTFAKPYADWRSLFSPLYPKQVMGTPDSFNDGARRKLKVTAGPFALAGADRKAGDVTLERNARWWGSPAKLNKIVLRKVGRAERAEALAKGRVDLAAIDSAEAGRISLAARDKGAQGPLAHGPGAGLTSGSALRSWAIAHGSDEEAADTETEARAKSRKAVKKYATEQEGLRGYTVRKSLEPAYTQLALNGSEGPLADDRVRRAVARALNREELAKTVLKPLGLPAEPVGSHLALAGQQAYADNSGALGEQDTAEARALLADAGWTPGGALLNEKKEDGEKKKEKGGEETAGGESDAKDAKDAKAKDKKDAEKAKESDDSTENGDGEDDGTYIVGEDDGKPGDNGTTVLAPAPAAAYQRAVLNRQADALGLSREADKEKKKEPGDHARHAGQSRDQAAKGGAPGAYAPKGTAAPKGEDGAKGEAGAEGETAAKAKAKAKAAAGPLAKDGKPLTLRFVLPSGDGSESLRAVADRISRMLQKIGVRTETAKVADESYFKDHIASGQYDLALYSWPASAFPATDARPIFAKPVPAADGSLNVEQNYTRVGTDHIDQLFDQAVGELDEDTSRSLVKKADARIWAEAGSIPLYQRPQLMAARPNLANAGAFGFQAPHYEDIGFLKPGAKPSGEPSAK</sequence>
<reference evidence="4 5" key="1">
    <citation type="submission" date="2024-06" db="EMBL/GenBank/DDBJ databases">
        <title>The Natural Products Discovery Center: Release of the First 8490 Sequenced Strains for Exploring Actinobacteria Biosynthetic Diversity.</title>
        <authorList>
            <person name="Kalkreuter E."/>
            <person name="Kautsar S.A."/>
            <person name="Yang D."/>
            <person name="Bader C.D."/>
            <person name="Teijaro C.N."/>
            <person name="Fluegel L."/>
            <person name="Davis C.M."/>
            <person name="Simpson J.R."/>
            <person name="Lauterbach L."/>
            <person name="Steele A.D."/>
            <person name="Gui C."/>
            <person name="Meng S."/>
            <person name="Li G."/>
            <person name="Viehrig K."/>
            <person name="Ye F."/>
            <person name="Su P."/>
            <person name="Kiefer A.F."/>
            <person name="Nichols A."/>
            <person name="Cepeda A.J."/>
            <person name="Yan W."/>
            <person name="Fan B."/>
            <person name="Jiang Y."/>
            <person name="Adhikari A."/>
            <person name="Zheng C.-J."/>
            <person name="Schuster L."/>
            <person name="Cowan T.M."/>
            <person name="Smanski M.J."/>
            <person name="Chevrette M.G."/>
            <person name="De Carvalho L.P.S."/>
            <person name="Shen B."/>
        </authorList>
    </citation>
    <scope>NUCLEOTIDE SEQUENCE [LARGE SCALE GENOMIC DNA]</scope>
    <source>
        <strain evidence="4 5">NPDC046838</strain>
    </source>
</reference>
<feature type="compositionally biased region" description="Acidic residues" evidence="1">
    <location>
        <begin position="497"/>
        <end position="508"/>
    </location>
</feature>
<evidence type="ECO:0000259" key="3">
    <source>
        <dbReference type="Pfam" id="PF00496"/>
    </source>
</evidence>
<feature type="chain" id="PRO_5045139377" evidence="2">
    <location>
        <begin position="26"/>
        <end position="810"/>
    </location>
</feature>
<organism evidence="4 5">
    <name type="scientific">Streptomyces atriruber</name>
    <dbReference type="NCBI Taxonomy" id="545121"/>
    <lineage>
        <taxon>Bacteria</taxon>
        <taxon>Bacillati</taxon>
        <taxon>Actinomycetota</taxon>
        <taxon>Actinomycetes</taxon>
        <taxon>Kitasatosporales</taxon>
        <taxon>Streptomycetaceae</taxon>
        <taxon>Streptomyces</taxon>
    </lineage>
</organism>
<dbReference type="Gene3D" id="3.40.190.10">
    <property type="entry name" value="Periplasmic binding protein-like II"/>
    <property type="match status" value="1"/>
</dbReference>
<name>A0ABV3BMI5_9ACTN</name>
<dbReference type="PANTHER" id="PTHR30290">
    <property type="entry name" value="PERIPLASMIC BINDING COMPONENT OF ABC TRANSPORTER"/>
    <property type="match status" value="1"/>
</dbReference>
<keyword evidence="5" id="KW-1185">Reference proteome</keyword>
<dbReference type="SUPFAM" id="SSF53850">
    <property type="entry name" value="Periplasmic binding protein-like II"/>
    <property type="match status" value="3"/>
</dbReference>
<proteinExistence type="predicted"/>
<feature type="compositionally biased region" description="Basic and acidic residues" evidence="1">
    <location>
        <begin position="473"/>
        <end position="496"/>
    </location>
</feature>
<feature type="compositionally biased region" description="Basic and acidic residues" evidence="1">
    <location>
        <begin position="451"/>
        <end position="466"/>
    </location>
</feature>
<dbReference type="Gene3D" id="3.90.76.10">
    <property type="entry name" value="Dipeptide-binding Protein, Domain 1"/>
    <property type="match status" value="1"/>
</dbReference>
<dbReference type="Proteomes" id="UP001551176">
    <property type="component" value="Unassembled WGS sequence"/>
</dbReference>
<feature type="compositionally biased region" description="Basic and acidic residues" evidence="1">
    <location>
        <begin position="551"/>
        <end position="566"/>
    </location>
</feature>
<evidence type="ECO:0000256" key="2">
    <source>
        <dbReference type="SAM" id="SignalP"/>
    </source>
</evidence>
<feature type="compositionally biased region" description="Low complexity" evidence="1">
    <location>
        <begin position="605"/>
        <end position="623"/>
    </location>
</feature>
<dbReference type="Gene3D" id="3.10.105.10">
    <property type="entry name" value="Dipeptide-binding Protein, Domain 3"/>
    <property type="match status" value="2"/>
</dbReference>
<evidence type="ECO:0000256" key="1">
    <source>
        <dbReference type="SAM" id="MobiDB-lite"/>
    </source>
</evidence>
<feature type="region of interest" description="Disordered" evidence="1">
    <location>
        <begin position="444"/>
        <end position="529"/>
    </location>
</feature>
<dbReference type="Pfam" id="PF00496">
    <property type="entry name" value="SBP_bac_5"/>
    <property type="match status" value="3"/>
</dbReference>
<dbReference type="RefSeq" id="WP_359348186.1">
    <property type="nucleotide sequence ID" value="NZ_JBEYXV010000006.1"/>
</dbReference>
<dbReference type="PROSITE" id="PS51257">
    <property type="entry name" value="PROKAR_LIPOPROTEIN"/>
    <property type="match status" value="1"/>
</dbReference>
<feature type="signal peptide" evidence="2">
    <location>
        <begin position="1"/>
        <end position="25"/>
    </location>
</feature>